<evidence type="ECO:0000313" key="7">
    <source>
        <dbReference type="Proteomes" id="UP000619295"/>
    </source>
</evidence>
<accession>A0A927E9U3</accession>
<dbReference type="PROSITE" id="PS51387">
    <property type="entry name" value="FAD_PCMH"/>
    <property type="match status" value="1"/>
</dbReference>
<evidence type="ECO:0000256" key="2">
    <source>
        <dbReference type="ARBA" id="ARBA00008000"/>
    </source>
</evidence>
<keyword evidence="7" id="KW-1185">Reference proteome</keyword>
<dbReference type="InterPro" id="IPR016166">
    <property type="entry name" value="FAD-bd_PCMH"/>
</dbReference>
<dbReference type="AlphaFoldDB" id="A0A927E9U3"/>
<comment type="similarity">
    <text evidence="2">Belongs to the FAD-binding oxidoreductase/transferase type 4 family.</text>
</comment>
<dbReference type="Gene3D" id="3.30.43.10">
    <property type="entry name" value="Uridine Diphospho-n-acetylenolpyruvylglucosamine Reductase, domain 2"/>
    <property type="match status" value="1"/>
</dbReference>
<comment type="caution">
    <text evidence="6">The sequence shown here is derived from an EMBL/GenBank/DDBJ whole genome shotgun (WGS) entry which is preliminary data.</text>
</comment>
<evidence type="ECO:0000256" key="1">
    <source>
        <dbReference type="ARBA" id="ARBA00001974"/>
    </source>
</evidence>
<reference evidence="6" key="1">
    <citation type="submission" date="2020-09" db="EMBL/GenBank/DDBJ databases">
        <title>Bosea spartocytisi sp. nov. a root nodule endophyte of Spartocytisus supranubius in the high mountain ecosystem fo the Teide National Park (Canary Islands, Spain).</title>
        <authorList>
            <person name="Pulido-Suarez L."/>
            <person name="Peix A."/>
            <person name="Igual J.M."/>
            <person name="Socas-Perez N."/>
            <person name="Velazquez E."/>
            <person name="Flores-Felix J.D."/>
            <person name="Leon-Barrios M."/>
        </authorList>
    </citation>
    <scope>NUCLEOTIDE SEQUENCE</scope>
    <source>
        <strain evidence="6">SSUT16</strain>
    </source>
</reference>
<dbReference type="Proteomes" id="UP000619295">
    <property type="component" value="Unassembled WGS sequence"/>
</dbReference>
<name>A0A927E9U3_9HYPH</name>
<evidence type="ECO:0000256" key="3">
    <source>
        <dbReference type="ARBA" id="ARBA00022630"/>
    </source>
</evidence>
<dbReference type="Gene3D" id="1.10.45.10">
    <property type="entry name" value="Vanillyl-alcohol Oxidase, Chain A, domain 4"/>
    <property type="match status" value="1"/>
</dbReference>
<dbReference type="FunFam" id="1.10.45.10:FF:000001">
    <property type="entry name" value="D-lactate dehydrogenase mitochondrial"/>
    <property type="match status" value="1"/>
</dbReference>
<gene>
    <name evidence="6" type="ORF">IED13_14580</name>
</gene>
<dbReference type="GO" id="GO:0003824">
    <property type="term" value="F:catalytic activity"/>
    <property type="evidence" value="ECO:0007669"/>
    <property type="project" value="InterPro"/>
</dbReference>
<dbReference type="EMBL" id="JACXWY010000008">
    <property type="protein sequence ID" value="MBD3846932.1"/>
    <property type="molecule type" value="Genomic_DNA"/>
</dbReference>
<dbReference type="RefSeq" id="WP_191124594.1">
    <property type="nucleotide sequence ID" value="NZ_JACXWY010000008.1"/>
</dbReference>
<feature type="domain" description="FAD-binding PCMH-type" evidence="5">
    <location>
        <begin position="42"/>
        <end position="223"/>
    </location>
</feature>
<dbReference type="InterPro" id="IPR016171">
    <property type="entry name" value="Vanillyl_alc_oxidase_C-sub2"/>
</dbReference>
<keyword evidence="3" id="KW-0285">Flavoprotein</keyword>
<sequence length="473" mass="49735">MTDSTSTYDALLAALHSVLGDAGLVLTGEAMSPYCVDWRGEFGAPALAVARPKTVDQVSAVVRVCAERNIAIVPQGGNTSLAGGAVPIAGRAQIVLSLSRMKAIRAIDPVGMTMTAEAGVVLETVQEAAREHELLFPISFAAQGSSQIGGIISTNAGGINVLRYGMTRQRVLGLEAVLADGSIVEGLRHLHKDNAGYDWKQLLIGAEGTLGIVTAASLRLAPRPKHKITAFLAVPDPESALALLRHATAQLGDAIAAFELISPSALALVKQHFGLKPPMEMQSWAVLIEAAASLSGLRDAMEAALTMALEAGDASDGVIAETEAQAAALWALREHVTEAELKSGRSVKHDVSVPINRIPDFIRDATSALHNAFDGLQLVVFGHVGDGNVHFNVLGAAVEAKAAINRVVHDVVAGHQGSISAEHGIGSYRVSELAHYKQPSQLTLMRTLKRALDPSNIFNPGKVLNDGRSFSEK</sequence>
<proteinExistence type="inferred from homology"/>
<dbReference type="Gene3D" id="3.30.70.2740">
    <property type="match status" value="1"/>
</dbReference>
<comment type="cofactor">
    <cofactor evidence="1">
        <name>FAD</name>
        <dbReference type="ChEBI" id="CHEBI:57692"/>
    </cofactor>
</comment>
<dbReference type="Pfam" id="PF02913">
    <property type="entry name" value="FAD-oxidase_C"/>
    <property type="match status" value="1"/>
</dbReference>
<evidence type="ECO:0000259" key="5">
    <source>
        <dbReference type="PROSITE" id="PS51387"/>
    </source>
</evidence>
<dbReference type="InterPro" id="IPR036318">
    <property type="entry name" value="FAD-bd_PCMH-like_sf"/>
</dbReference>
<dbReference type="Pfam" id="PF01565">
    <property type="entry name" value="FAD_binding_4"/>
    <property type="match status" value="1"/>
</dbReference>
<keyword evidence="4" id="KW-0274">FAD</keyword>
<dbReference type="PANTHER" id="PTHR43716">
    <property type="entry name" value="D-2-HYDROXYGLUTARATE DEHYDROGENASE, MITOCHONDRIAL"/>
    <property type="match status" value="1"/>
</dbReference>
<evidence type="ECO:0000256" key="4">
    <source>
        <dbReference type="ARBA" id="ARBA00022827"/>
    </source>
</evidence>
<dbReference type="GO" id="GO:0071949">
    <property type="term" value="F:FAD binding"/>
    <property type="evidence" value="ECO:0007669"/>
    <property type="project" value="InterPro"/>
</dbReference>
<dbReference type="InterPro" id="IPR051264">
    <property type="entry name" value="FAD-oxidored/transferase_4"/>
</dbReference>
<dbReference type="InterPro" id="IPR016164">
    <property type="entry name" value="FAD-linked_Oxase-like_C"/>
</dbReference>
<dbReference type="InterPro" id="IPR006094">
    <property type="entry name" value="Oxid_FAD_bind_N"/>
</dbReference>
<organism evidence="6 7">
    <name type="scientific">Bosea spartocytisi</name>
    <dbReference type="NCBI Taxonomy" id="2773451"/>
    <lineage>
        <taxon>Bacteria</taxon>
        <taxon>Pseudomonadati</taxon>
        <taxon>Pseudomonadota</taxon>
        <taxon>Alphaproteobacteria</taxon>
        <taxon>Hyphomicrobiales</taxon>
        <taxon>Boseaceae</taxon>
        <taxon>Bosea</taxon>
    </lineage>
</organism>
<dbReference type="GO" id="GO:0022904">
    <property type="term" value="P:respiratory electron transport chain"/>
    <property type="evidence" value="ECO:0007669"/>
    <property type="project" value="TreeGrafter"/>
</dbReference>
<dbReference type="InterPro" id="IPR016167">
    <property type="entry name" value="FAD-bd_PCMH_sub1"/>
</dbReference>
<evidence type="ECO:0000313" key="6">
    <source>
        <dbReference type="EMBL" id="MBD3846932.1"/>
    </source>
</evidence>
<dbReference type="Gene3D" id="3.30.70.2190">
    <property type="match status" value="1"/>
</dbReference>
<protein>
    <submittedName>
        <fullName evidence="6">FAD-binding oxidoreductase</fullName>
    </submittedName>
</protein>
<dbReference type="InterPro" id="IPR004113">
    <property type="entry name" value="FAD-bd_oxidored_4_C"/>
</dbReference>
<dbReference type="InterPro" id="IPR016169">
    <property type="entry name" value="FAD-bd_PCMH_sub2"/>
</dbReference>
<dbReference type="SUPFAM" id="SSF55103">
    <property type="entry name" value="FAD-linked oxidases, C-terminal domain"/>
    <property type="match status" value="1"/>
</dbReference>
<dbReference type="PANTHER" id="PTHR43716:SF2">
    <property type="entry name" value="BLL6224 PROTEIN"/>
    <property type="match status" value="1"/>
</dbReference>
<dbReference type="SUPFAM" id="SSF56176">
    <property type="entry name" value="FAD-binding/transporter-associated domain-like"/>
    <property type="match status" value="1"/>
</dbReference>
<dbReference type="Gene3D" id="3.30.465.10">
    <property type="match status" value="1"/>
</dbReference>